<keyword evidence="4" id="KW-0285">Flavoprotein</keyword>
<dbReference type="RefSeq" id="WP_188667396.1">
    <property type="nucleotide sequence ID" value="NZ_BMJI01000004.1"/>
</dbReference>
<comment type="catalytic activity">
    <reaction evidence="8">
        <text>2 reduced [2Fe-2S]-[ferredoxin] + NADP(+) + H(+) = 2 oxidized [2Fe-2S]-[ferredoxin] + NADPH</text>
        <dbReference type="Rhea" id="RHEA:20125"/>
        <dbReference type="Rhea" id="RHEA-COMP:10000"/>
        <dbReference type="Rhea" id="RHEA-COMP:10001"/>
        <dbReference type="ChEBI" id="CHEBI:15378"/>
        <dbReference type="ChEBI" id="CHEBI:33737"/>
        <dbReference type="ChEBI" id="CHEBI:33738"/>
        <dbReference type="ChEBI" id="CHEBI:57783"/>
        <dbReference type="ChEBI" id="CHEBI:58349"/>
        <dbReference type="EC" id="1.18.1.2"/>
    </reaction>
</comment>
<evidence type="ECO:0000256" key="4">
    <source>
        <dbReference type="ARBA" id="ARBA00022630"/>
    </source>
</evidence>
<evidence type="ECO:0000256" key="1">
    <source>
        <dbReference type="ARBA" id="ARBA00001974"/>
    </source>
</evidence>
<feature type="domain" description="FAD/NAD(P)-binding" evidence="10">
    <location>
        <begin position="44"/>
        <end position="216"/>
    </location>
</feature>
<feature type="region of interest" description="Disordered" evidence="9">
    <location>
        <begin position="1"/>
        <end position="25"/>
    </location>
</feature>
<accession>A0ABQ1NWV3</accession>
<dbReference type="PIRSF" id="PIRSF000362">
    <property type="entry name" value="FNR"/>
    <property type="match status" value="1"/>
</dbReference>
<dbReference type="InterPro" id="IPR055275">
    <property type="entry name" value="Ferredox_Rdtase"/>
</dbReference>
<gene>
    <name evidence="11" type="primary">fpr</name>
    <name evidence="11" type="ORF">GCM10011512_12080</name>
</gene>
<keyword evidence="5" id="KW-0274">FAD</keyword>
<evidence type="ECO:0000256" key="2">
    <source>
        <dbReference type="ARBA" id="ARBA00008312"/>
    </source>
</evidence>
<dbReference type="EMBL" id="BMJI01000004">
    <property type="protein sequence ID" value="GGC86747.1"/>
    <property type="molecule type" value="Genomic_DNA"/>
</dbReference>
<evidence type="ECO:0000313" key="12">
    <source>
        <dbReference type="Proteomes" id="UP000597761"/>
    </source>
</evidence>
<evidence type="ECO:0000256" key="7">
    <source>
        <dbReference type="ARBA" id="ARBA00023002"/>
    </source>
</evidence>
<evidence type="ECO:0000259" key="10">
    <source>
        <dbReference type="Pfam" id="PF07992"/>
    </source>
</evidence>
<evidence type="ECO:0000256" key="5">
    <source>
        <dbReference type="ARBA" id="ARBA00022827"/>
    </source>
</evidence>
<evidence type="ECO:0000256" key="8">
    <source>
        <dbReference type="ARBA" id="ARBA00047776"/>
    </source>
</evidence>
<dbReference type="InterPro" id="IPR036188">
    <property type="entry name" value="FAD/NAD-bd_sf"/>
</dbReference>
<dbReference type="PANTHER" id="PTHR48467:SF1">
    <property type="entry name" value="GLUTAMATE SYNTHASE 1 [NADH], CHLOROPLASTIC-LIKE"/>
    <property type="match status" value="1"/>
</dbReference>
<reference evidence="12" key="1">
    <citation type="journal article" date="2019" name="Int. J. Syst. Evol. Microbiol.">
        <title>The Global Catalogue of Microorganisms (GCM) 10K type strain sequencing project: providing services to taxonomists for standard genome sequencing and annotation.</title>
        <authorList>
            <consortium name="The Broad Institute Genomics Platform"/>
            <consortium name="The Broad Institute Genome Sequencing Center for Infectious Disease"/>
            <person name="Wu L."/>
            <person name="Ma J."/>
        </authorList>
    </citation>
    <scope>NUCLEOTIDE SEQUENCE [LARGE SCALE GENOMIC DNA]</scope>
    <source>
        <strain evidence="12">CGMCC 1.15480</strain>
    </source>
</reference>
<keyword evidence="6" id="KW-0521">NADP</keyword>
<dbReference type="PANTHER" id="PTHR48467">
    <property type="entry name" value="GLUTAMATE SYNTHASE 1 [NADH], CHLOROPLASTIC-LIKE"/>
    <property type="match status" value="1"/>
</dbReference>
<dbReference type="SUPFAM" id="SSF51971">
    <property type="entry name" value="Nucleotide-binding domain"/>
    <property type="match status" value="1"/>
</dbReference>
<dbReference type="Proteomes" id="UP000597761">
    <property type="component" value="Unassembled WGS sequence"/>
</dbReference>
<comment type="similarity">
    <text evidence="2">Belongs to the ferredoxin--NADP reductase type 1 family.</text>
</comment>
<dbReference type="InterPro" id="IPR023753">
    <property type="entry name" value="FAD/NAD-binding_dom"/>
</dbReference>
<evidence type="ECO:0000256" key="3">
    <source>
        <dbReference type="ARBA" id="ARBA00013223"/>
    </source>
</evidence>
<protein>
    <recommendedName>
        <fullName evidence="3">ferredoxin--NADP(+) reductase</fullName>
        <ecNumber evidence="3">1.18.1.2</ecNumber>
    </recommendedName>
</protein>
<dbReference type="Pfam" id="PF07992">
    <property type="entry name" value="Pyr_redox_2"/>
    <property type="match status" value="1"/>
</dbReference>
<organism evidence="11 12">
    <name type="scientific">Tersicoccus solisilvae</name>
    <dbReference type="NCBI Taxonomy" id="1882339"/>
    <lineage>
        <taxon>Bacteria</taxon>
        <taxon>Bacillati</taxon>
        <taxon>Actinomycetota</taxon>
        <taxon>Actinomycetes</taxon>
        <taxon>Micrococcales</taxon>
        <taxon>Micrococcaceae</taxon>
        <taxon>Tersicoccus</taxon>
    </lineage>
</organism>
<evidence type="ECO:0000256" key="6">
    <source>
        <dbReference type="ARBA" id="ARBA00022857"/>
    </source>
</evidence>
<dbReference type="PRINTS" id="PR00419">
    <property type="entry name" value="ADXRDTASE"/>
</dbReference>
<keyword evidence="7" id="KW-0560">Oxidoreductase</keyword>
<evidence type="ECO:0000256" key="9">
    <source>
        <dbReference type="SAM" id="MobiDB-lite"/>
    </source>
</evidence>
<comment type="caution">
    <text evidence="11">The sequence shown here is derived from an EMBL/GenBank/DDBJ whole genome shotgun (WGS) entry which is preliminary data.</text>
</comment>
<proteinExistence type="inferred from homology"/>
<evidence type="ECO:0000313" key="11">
    <source>
        <dbReference type="EMBL" id="GGC86747.1"/>
    </source>
</evidence>
<dbReference type="Gene3D" id="3.40.50.720">
    <property type="entry name" value="NAD(P)-binding Rossmann-like Domain"/>
    <property type="match status" value="1"/>
</dbReference>
<sequence>MVGNSKETDSIVLDHSPNGTAADQTAVADTTNDAGTGDAPRALRVAVVGAGPAGVYAADLLTKSEEARSGALTLSIDLFDRYPAPFGLIRYGVAPDHPRIKGIIAALHKVLDRGDIRFFGNVTVGTDITLAELRAHYDAVIFATGAIKDADLNIPGVELEGSFGAADFVSWYDGHPDVDRDWPLDAKEIAVIGNGNVALDVARILAKQADDLLTTEIPDNVYQALKASPATDVHIFGRRGPAQIKFTPLELRELSQSPDVDIVLYPEDFEFDEESERQMQTNNQTKTMMGTLTNWIAAQPDDLSALTGKRRLHLHFLHNPVEILDSADTPGHVAAMRFERTELDGTGGVRGTGEMVEYPVQAVYRAIGYFGSALPDLDFDHRRGVLPNDGGHVLDADGNPVPGVYATGWIKRGPVGLIGHTKGDALETIGMLLADRDGLATPEHPEESAVVELLDGRGVEYTTWEGWHALDAHERELGATATASGPVERERVKVVPRGDMVDISRAIRDLTGA</sequence>
<dbReference type="Gene3D" id="3.50.50.60">
    <property type="entry name" value="FAD/NAD(P)-binding domain"/>
    <property type="match status" value="1"/>
</dbReference>
<name>A0ABQ1NWV3_9MICC</name>
<comment type="cofactor">
    <cofactor evidence="1">
        <name>FAD</name>
        <dbReference type="ChEBI" id="CHEBI:57692"/>
    </cofactor>
</comment>
<dbReference type="EC" id="1.18.1.2" evidence="3"/>
<keyword evidence="12" id="KW-1185">Reference proteome</keyword>
<dbReference type="InterPro" id="IPR021163">
    <property type="entry name" value="Ferredox_Rdtase_adrenod"/>
</dbReference>